<keyword evidence="2 5" id="KW-0812">Transmembrane</keyword>
<feature type="transmembrane region" description="Helical" evidence="5">
    <location>
        <begin position="126"/>
        <end position="146"/>
    </location>
</feature>
<name>A0ABX1CHP4_9SPHN</name>
<evidence type="ECO:0000313" key="7">
    <source>
        <dbReference type="EMBL" id="NJR77524.1"/>
    </source>
</evidence>
<evidence type="ECO:0000256" key="2">
    <source>
        <dbReference type="ARBA" id="ARBA00022692"/>
    </source>
</evidence>
<evidence type="ECO:0000256" key="1">
    <source>
        <dbReference type="ARBA" id="ARBA00004141"/>
    </source>
</evidence>
<protein>
    <submittedName>
        <fullName evidence="7">O-antigen ligase family protein</fullName>
    </submittedName>
</protein>
<organism evidence="7 8">
    <name type="scientific">Sphingomonas corticis</name>
    <dbReference type="NCBI Taxonomy" id="2722791"/>
    <lineage>
        <taxon>Bacteria</taxon>
        <taxon>Pseudomonadati</taxon>
        <taxon>Pseudomonadota</taxon>
        <taxon>Alphaproteobacteria</taxon>
        <taxon>Sphingomonadales</taxon>
        <taxon>Sphingomonadaceae</taxon>
        <taxon>Sphingomonas</taxon>
    </lineage>
</organism>
<evidence type="ECO:0000259" key="6">
    <source>
        <dbReference type="Pfam" id="PF04932"/>
    </source>
</evidence>
<comment type="subcellular location">
    <subcellularLocation>
        <location evidence="1">Membrane</location>
        <topology evidence="1">Multi-pass membrane protein</topology>
    </subcellularLocation>
</comment>
<feature type="transmembrane region" description="Helical" evidence="5">
    <location>
        <begin position="43"/>
        <end position="61"/>
    </location>
</feature>
<feature type="transmembrane region" description="Helical" evidence="5">
    <location>
        <begin position="101"/>
        <end position="119"/>
    </location>
</feature>
<feature type="transmembrane region" description="Helical" evidence="5">
    <location>
        <begin position="12"/>
        <end position="31"/>
    </location>
</feature>
<proteinExistence type="predicted"/>
<feature type="transmembrane region" description="Helical" evidence="5">
    <location>
        <begin position="173"/>
        <end position="190"/>
    </location>
</feature>
<dbReference type="Pfam" id="PF04932">
    <property type="entry name" value="Wzy_C"/>
    <property type="match status" value="1"/>
</dbReference>
<dbReference type="GO" id="GO:0016874">
    <property type="term" value="F:ligase activity"/>
    <property type="evidence" value="ECO:0007669"/>
    <property type="project" value="UniProtKB-KW"/>
</dbReference>
<dbReference type="RefSeq" id="WP_168133083.1">
    <property type="nucleotide sequence ID" value="NZ_JAAVJH010000002.1"/>
</dbReference>
<feature type="transmembrane region" description="Helical" evidence="5">
    <location>
        <begin position="202"/>
        <end position="219"/>
    </location>
</feature>
<keyword evidence="8" id="KW-1185">Reference proteome</keyword>
<dbReference type="PANTHER" id="PTHR37422:SF23">
    <property type="entry name" value="TEICHURONIC ACID BIOSYNTHESIS PROTEIN TUAE"/>
    <property type="match status" value="1"/>
</dbReference>
<evidence type="ECO:0000256" key="5">
    <source>
        <dbReference type="SAM" id="Phobius"/>
    </source>
</evidence>
<dbReference type="PANTHER" id="PTHR37422">
    <property type="entry name" value="TEICHURONIC ACID BIOSYNTHESIS PROTEIN TUAE"/>
    <property type="match status" value="1"/>
</dbReference>
<keyword evidence="4 5" id="KW-0472">Membrane</keyword>
<evidence type="ECO:0000256" key="3">
    <source>
        <dbReference type="ARBA" id="ARBA00022989"/>
    </source>
</evidence>
<comment type="caution">
    <text evidence="7">The sequence shown here is derived from an EMBL/GenBank/DDBJ whole genome shotgun (WGS) entry which is preliminary data.</text>
</comment>
<evidence type="ECO:0000256" key="4">
    <source>
        <dbReference type="ARBA" id="ARBA00023136"/>
    </source>
</evidence>
<evidence type="ECO:0000313" key="8">
    <source>
        <dbReference type="Proteomes" id="UP000732399"/>
    </source>
</evidence>
<gene>
    <name evidence="7" type="ORF">HBH26_02705</name>
</gene>
<keyword evidence="7" id="KW-0436">Ligase</keyword>
<feature type="transmembrane region" description="Helical" evidence="5">
    <location>
        <begin position="349"/>
        <end position="370"/>
    </location>
</feature>
<feature type="transmembrane region" description="Helical" evidence="5">
    <location>
        <begin position="225"/>
        <end position="243"/>
    </location>
</feature>
<dbReference type="EMBL" id="JAAVJH010000002">
    <property type="protein sequence ID" value="NJR77524.1"/>
    <property type="molecule type" value="Genomic_DNA"/>
</dbReference>
<keyword evidence="3 5" id="KW-1133">Transmembrane helix</keyword>
<dbReference type="InterPro" id="IPR007016">
    <property type="entry name" value="O-antigen_ligase-rel_domated"/>
</dbReference>
<reference evidence="7 8" key="1">
    <citation type="submission" date="2020-03" db="EMBL/GenBank/DDBJ databases">
        <authorList>
            <person name="Wang L."/>
            <person name="He N."/>
            <person name="Li Y."/>
            <person name="Fang Y."/>
            <person name="Zhang F."/>
        </authorList>
    </citation>
    <scope>NUCLEOTIDE SEQUENCE [LARGE SCALE GENOMIC DNA]</scope>
    <source>
        <strain evidence="7 8">36D10-4-7</strain>
    </source>
</reference>
<dbReference type="Proteomes" id="UP000732399">
    <property type="component" value="Unassembled WGS sequence"/>
</dbReference>
<dbReference type="InterPro" id="IPR051533">
    <property type="entry name" value="WaaL-like"/>
</dbReference>
<feature type="transmembrane region" description="Helical" evidence="5">
    <location>
        <begin position="390"/>
        <end position="408"/>
    </location>
</feature>
<accession>A0ABX1CHP4</accession>
<feature type="domain" description="O-antigen ligase-related" evidence="6">
    <location>
        <begin position="209"/>
        <end position="363"/>
    </location>
</feature>
<sequence>MALLGGSSRADTLSLVILRPLAALFLAVGVVRSFRRWKDYRMPIAFLLAGVLVVAAQLVPLPPSIWTSLPGREPLVEVMRVLNVPDVWRPLSMQPARTSNALFSLLVPAATLFLCIAAGPRGTRQAAYVLLALGGLGALLGVLQVIGPDSSPLYLYRNTGEGFANGLFANRNHHAAFIACLLPLIAIVAAESGKDQHRGQAVQWMLSAFALFLIALLLMTGSRAGLLLGMIGMGGGMWVFSLGRAPRGSRPSGRFAAVRRWAPALLAVGALTLLIVLSVVAARAPSIARLFGDGMEGGRRLVVYPTVLRMVPIYFPFGSGFGTFAEVFQINEPDAILGPTYLNQAHNDWLQIVIEGGLAAAVAALAALAALVRLSMRMLSRPVTGRTAPLLGRAGLIVLVVIALASVVDYPARAPSIAALVVVALMWMLDAVGEREREGWQSDVNPPRSRQPVLG</sequence>
<feature type="transmembrane region" description="Helical" evidence="5">
    <location>
        <begin position="264"/>
        <end position="284"/>
    </location>
</feature>